<name>A0A146FRM2_ASPKA</name>
<evidence type="ECO:0000313" key="3">
    <source>
        <dbReference type="Proteomes" id="UP000075230"/>
    </source>
</evidence>
<keyword evidence="2" id="KW-0695">RNA-directed DNA polymerase</keyword>
<keyword evidence="2" id="KW-0548">Nucleotidyltransferase</keyword>
<evidence type="ECO:0000256" key="1">
    <source>
        <dbReference type="SAM" id="MobiDB-lite"/>
    </source>
</evidence>
<dbReference type="AlphaFoldDB" id="A0A146FRM2"/>
<organism evidence="2 3">
    <name type="scientific">Aspergillus kawachii</name>
    <name type="common">White koji mold</name>
    <name type="synonym">Aspergillus awamori var. kawachi</name>
    <dbReference type="NCBI Taxonomy" id="1069201"/>
    <lineage>
        <taxon>Eukaryota</taxon>
        <taxon>Fungi</taxon>
        <taxon>Dikarya</taxon>
        <taxon>Ascomycota</taxon>
        <taxon>Pezizomycotina</taxon>
        <taxon>Eurotiomycetes</taxon>
        <taxon>Eurotiomycetidae</taxon>
        <taxon>Eurotiales</taxon>
        <taxon>Aspergillaceae</taxon>
        <taxon>Aspergillus</taxon>
        <taxon>Aspergillus subgen. Circumdati</taxon>
    </lineage>
</organism>
<protein>
    <submittedName>
        <fullName evidence="2">Reverse transcriptase</fullName>
    </submittedName>
</protein>
<comment type="caution">
    <text evidence="2">The sequence shown here is derived from an EMBL/GenBank/DDBJ whole genome shotgun (WGS) entry which is preliminary data.</text>
</comment>
<dbReference type="EMBL" id="BCWF01000023">
    <property type="protein sequence ID" value="GAT27792.1"/>
    <property type="molecule type" value="Genomic_DNA"/>
</dbReference>
<reference evidence="3" key="2">
    <citation type="submission" date="2016-02" db="EMBL/GenBank/DDBJ databases">
        <title>Genome sequencing of Aspergillus luchuensis NBRC 4314.</title>
        <authorList>
            <person name="Yamada O."/>
        </authorList>
    </citation>
    <scope>NUCLEOTIDE SEQUENCE [LARGE SCALE GENOMIC DNA]</scope>
    <source>
        <strain evidence="3">RIB 2604</strain>
    </source>
</reference>
<evidence type="ECO:0000313" key="2">
    <source>
        <dbReference type="EMBL" id="GAT27792.1"/>
    </source>
</evidence>
<feature type="compositionally biased region" description="Pro residues" evidence="1">
    <location>
        <begin position="108"/>
        <end position="117"/>
    </location>
</feature>
<dbReference type="GO" id="GO:0003964">
    <property type="term" value="F:RNA-directed DNA polymerase activity"/>
    <property type="evidence" value="ECO:0007669"/>
    <property type="project" value="UniProtKB-KW"/>
</dbReference>
<keyword evidence="2" id="KW-0808">Transferase</keyword>
<sequence length="117" mass="13269">MAMIEAGAWSEYYWAEDCSKANESGHRKQINSPSGPTKKQDCEVRLFPPFSLLEYPFSPALYILQPVRKVFPDIDDLLLPRTAGLCDAFFPSSLRQLKTPRKNRSSAPPNPPTEREL</sequence>
<dbReference type="Proteomes" id="UP000075230">
    <property type="component" value="Unassembled WGS sequence"/>
</dbReference>
<reference evidence="2 3" key="1">
    <citation type="journal article" date="2016" name="DNA Res.">
        <title>Genome sequence of Aspergillus luchuensis NBRC 4314.</title>
        <authorList>
            <person name="Yamada O."/>
            <person name="Machida M."/>
            <person name="Hosoyama A."/>
            <person name="Goto M."/>
            <person name="Takahashi T."/>
            <person name="Futagami T."/>
            <person name="Yamagata Y."/>
            <person name="Takeuchi M."/>
            <person name="Kobayashi T."/>
            <person name="Koike H."/>
            <person name="Abe K."/>
            <person name="Asai K."/>
            <person name="Arita M."/>
            <person name="Fujita N."/>
            <person name="Fukuda K."/>
            <person name="Higa K."/>
            <person name="Horikawa H."/>
            <person name="Ishikawa T."/>
            <person name="Jinno K."/>
            <person name="Kato Y."/>
            <person name="Kirimura K."/>
            <person name="Mizutani O."/>
            <person name="Nakasone K."/>
            <person name="Sano M."/>
            <person name="Shiraishi Y."/>
            <person name="Tsukahara M."/>
            <person name="Gomi K."/>
        </authorList>
    </citation>
    <scope>NUCLEOTIDE SEQUENCE [LARGE SCALE GENOMIC DNA]</scope>
    <source>
        <strain evidence="2 3">RIB 2604</strain>
    </source>
</reference>
<feature type="region of interest" description="Disordered" evidence="1">
    <location>
        <begin position="97"/>
        <end position="117"/>
    </location>
</feature>
<proteinExistence type="predicted"/>
<gene>
    <name evidence="2" type="ORF">RIB2604_02301490</name>
</gene>
<accession>A0A146FRM2</accession>